<reference evidence="2 3" key="1">
    <citation type="submission" date="2016-04" db="EMBL/GenBank/DDBJ databases">
        <title>Complete genome sequence of Dokdonella koreensis DS-123T.</title>
        <authorList>
            <person name="Kim J.F."/>
            <person name="Lee H."/>
            <person name="Kwak M.-J."/>
        </authorList>
    </citation>
    <scope>NUCLEOTIDE SEQUENCE [LARGE SCALE GENOMIC DNA]</scope>
    <source>
        <strain evidence="2 3">DS-123</strain>
    </source>
</reference>
<evidence type="ECO:0000313" key="2">
    <source>
        <dbReference type="EMBL" id="ANB19540.1"/>
    </source>
</evidence>
<name>A0A160DYJ9_9GAMM</name>
<feature type="compositionally biased region" description="Basic residues" evidence="1">
    <location>
        <begin position="26"/>
        <end position="38"/>
    </location>
</feature>
<dbReference type="STRING" id="1300342.I596_3552"/>
<accession>A0A160DYJ9</accession>
<dbReference type="KEGG" id="dko:I596_3552"/>
<proteinExistence type="predicted"/>
<protein>
    <submittedName>
        <fullName evidence="2">Uncharacterized protein</fullName>
    </submittedName>
</protein>
<sequence>MPGSLSAAARRQPAGARVAGSETRRSHSPGRHPCARRHAGADVPASGQVIVRTGAPQTRT</sequence>
<dbReference type="Proteomes" id="UP000076830">
    <property type="component" value="Chromosome"/>
</dbReference>
<dbReference type="EMBL" id="CP015249">
    <property type="protein sequence ID" value="ANB19540.1"/>
    <property type="molecule type" value="Genomic_DNA"/>
</dbReference>
<dbReference type="AlphaFoldDB" id="A0A160DYJ9"/>
<organism evidence="2 3">
    <name type="scientific">Dokdonella koreensis DS-123</name>
    <dbReference type="NCBI Taxonomy" id="1300342"/>
    <lineage>
        <taxon>Bacteria</taxon>
        <taxon>Pseudomonadati</taxon>
        <taxon>Pseudomonadota</taxon>
        <taxon>Gammaproteobacteria</taxon>
        <taxon>Lysobacterales</taxon>
        <taxon>Rhodanobacteraceae</taxon>
        <taxon>Dokdonella</taxon>
    </lineage>
</organism>
<evidence type="ECO:0000313" key="3">
    <source>
        <dbReference type="Proteomes" id="UP000076830"/>
    </source>
</evidence>
<feature type="region of interest" description="Disordered" evidence="1">
    <location>
        <begin position="1"/>
        <end position="60"/>
    </location>
</feature>
<evidence type="ECO:0000256" key="1">
    <source>
        <dbReference type="SAM" id="MobiDB-lite"/>
    </source>
</evidence>
<gene>
    <name evidence="2" type="ORF">I596_3552</name>
</gene>
<keyword evidence="3" id="KW-1185">Reference proteome</keyword>